<name>A0A5N7ARE0_9EURO</name>
<protein>
    <recommendedName>
        <fullName evidence="5">ATP-grasp domain-containing protein</fullName>
    </recommendedName>
</protein>
<sequence>MAAQDSILSFQSVLATQDSAFPISIYELPKLAQGPSQILCRWGVHTADPVLEPFGFTTVEMVLWSTSEPIQKGSFARSVQMNNHALEKFMLQAIGRAKRGVPIGFQLLLPVSVSYVARSDILEFRMQGCDCVATAAGLMQSREKLSPWTQSTHGGDEICLEKVLNGAIGVIQAKNAPGVPVTEALDQVKTAIVNRLSFRWLLPEPVQPRRLAMVEVRPDHKSIEAIYSLGIQLIVLDQPGHWLEPDEGPYAHLRESFVPFDTNVDSHFGDRLTRALEALRVDGVVTRNDRLVTAVARVAETLGFPTSPAVAFEKATNKYATRLSEIERGFALCVSGPSDLQEKLHPSDRSEPIRLEYPLVVKPCEGDGSHCVSKVSTETQLFQAVEKVGHRIIRHEGAVPVPSDVLIEPYIDGPEVDVNFVLWDGEVLFSDVSDDFPSDADSPEATAADTFQETAFAHPSRLPPSEQDLLRQVLLDRILHMGFRSGIFHVEARVRHSAMKYTKRDGTLDLRYHEMRDETHEPKASVFLVEVNARPPGYYGLMSLAWTYGVDYFALHVLHALSDETRMRALSQPFLHGPQHDGALMLVLPERGGVLTSGDPAETFRKEHPEVMDNILLRREPFAMGDFVPGPDAPTMGFLSVLVVRSTMGRAGLLRNMAMIRRDWRHTIE</sequence>
<dbReference type="Pfam" id="PF13535">
    <property type="entry name" value="ATP-grasp_4"/>
    <property type="match status" value="1"/>
</dbReference>
<dbReference type="InterPro" id="IPR041472">
    <property type="entry name" value="BL00235/CARNS1_N"/>
</dbReference>
<evidence type="ECO:0000256" key="1">
    <source>
        <dbReference type="ARBA" id="ARBA00022598"/>
    </source>
</evidence>
<dbReference type="Gene3D" id="3.30.470.20">
    <property type="entry name" value="ATP-grasp fold, B domain"/>
    <property type="match status" value="1"/>
</dbReference>
<keyword evidence="1" id="KW-0436">Ligase</keyword>
<dbReference type="InterPro" id="IPR052032">
    <property type="entry name" value="ATP-dep_AA_Ligase"/>
</dbReference>
<dbReference type="GO" id="GO:0016874">
    <property type="term" value="F:ligase activity"/>
    <property type="evidence" value="ECO:0007669"/>
    <property type="project" value="UniProtKB-KW"/>
</dbReference>
<evidence type="ECO:0000313" key="6">
    <source>
        <dbReference type="EMBL" id="KAE8371330.1"/>
    </source>
</evidence>
<reference evidence="6 7" key="1">
    <citation type="submission" date="2019-04" db="EMBL/GenBank/DDBJ databases">
        <title>Friends and foes A comparative genomics studyof 23 Aspergillus species from section Flavi.</title>
        <authorList>
            <consortium name="DOE Joint Genome Institute"/>
            <person name="Kjaerbolling I."/>
            <person name="Vesth T."/>
            <person name="Frisvad J.C."/>
            <person name="Nybo J.L."/>
            <person name="Theobald S."/>
            <person name="Kildgaard S."/>
            <person name="Isbrandt T."/>
            <person name="Kuo A."/>
            <person name="Sato A."/>
            <person name="Lyhne E.K."/>
            <person name="Kogle M.E."/>
            <person name="Wiebenga A."/>
            <person name="Kun R.S."/>
            <person name="Lubbers R.J."/>
            <person name="Makela M.R."/>
            <person name="Barry K."/>
            <person name="Chovatia M."/>
            <person name="Clum A."/>
            <person name="Daum C."/>
            <person name="Haridas S."/>
            <person name="He G."/>
            <person name="LaButti K."/>
            <person name="Lipzen A."/>
            <person name="Mondo S."/>
            <person name="Riley R."/>
            <person name="Salamov A."/>
            <person name="Simmons B.A."/>
            <person name="Magnuson J.K."/>
            <person name="Henrissat B."/>
            <person name="Mortensen U.H."/>
            <person name="Larsen T.O."/>
            <person name="Devries R.P."/>
            <person name="Grigoriev I.V."/>
            <person name="Machida M."/>
            <person name="Baker S.E."/>
            <person name="Andersen M.R."/>
        </authorList>
    </citation>
    <scope>NUCLEOTIDE SEQUENCE [LARGE SCALE GENOMIC DNA]</scope>
    <source>
        <strain evidence="6 7">IBT 29228</strain>
    </source>
</reference>
<dbReference type="Gene3D" id="3.40.50.20">
    <property type="match status" value="1"/>
</dbReference>
<dbReference type="Pfam" id="PF18130">
    <property type="entry name" value="ATPgrasp_N"/>
    <property type="match status" value="1"/>
</dbReference>
<dbReference type="PANTHER" id="PTHR43585">
    <property type="entry name" value="FUMIPYRROLE BIOSYNTHESIS PROTEIN C"/>
    <property type="match status" value="1"/>
</dbReference>
<evidence type="ECO:0000313" key="7">
    <source>
        <dbReference type="Proteomes" id="UP000326198"/>
    </source>
</evidence>
<proteinExistence type="predicted"/>
<dbReference type="PANTHER" id="PTHR43585:SF2">
    <property type="entry name" value="ATP-GRASP ENZYME FSQD"/>
    <property type="match status" value="1"/>
</dbReference>
<keyword evidence="3 4" id="KW-0067">ATP-binding</keyword>
<keyword evidence="7" id="KW-1185">Reference proteome</keyword>
<feature type="domain" description="ATP-grasp" evidence="5">
    <location>
        <begin position="318"/>
        <end position="561"/>
    </location>
</feature>
<evidence type="ECO:0000256" key="4">
    <source>
        <dbReference type="PROSITE-ProRule" id="PRU00409"/>
    </source>
</evidence>
<gene>
    <name evidence="6" type="ORF">BDV26DRAFT_302826</name>
</gene>
<dbReference type="SUPFAM" id="SSF56059">
    <property type="entry name" value="Glutathione synthetase ATP-binding domain-like"/>
    <property type="match status" value="1"/>
</dbReference>
<dbReference type="AlphaFoldDB" id="A0A5N7ARE0"/>
<evidence type="ECO:0000256" key="2">
    <source>
        <dbReference type="ARBA" id="ARBA00022741"/>
    </source>
</evidence>
<dbReference type="GO" id="GO:0005524">
    <property type="term" value="F:ATP binding"/>
    <property type="evidence" value="ECO:0007669"/>
    <property type="project" value="UniProtKB-UniRule"/>
</dbReference>
<dbReference type="Proteomes" id="UP000326198">
    <property type="component" value="Unassembled WGS sequence"/>
</dbReference>
<evidence type="ECO:0000259" key="5">
    <source>
        <dbReference type="PROSITE" id="PS50975"/>
    </source>
</evidence>
<organism evidence="6 7">
    <name type="scientific">Aspergillus bertholletiae</name>
    <dbReference type="NCBI Taxonomy" id="1226010"/>
    <lineage>
        <taxon>Eukaryota</taxon>
        <taxon>Fungi</taxon>
        <taxon>Dikarya</taxon>
        <taxon>Ascomycota</taxon>
        <taxon>Pezizomycotina</taxon>
        <taxon>Eurotiomycetes</taxon>
        <taxon>Eurotiomycetidae</taxon>
        <taxon>Eurotiales</taxon>
        <taxon>Aspergillaceae</taxon>
        <taxon>Aspergillus</taxon>
        <taxon>Aspergillus subgen. Circumdati</taxon>
    </lineage>
</organism>
<dbReference type="OrthoDB" id="434648at2759"/>
<keyword evidence="2 4" id="KW-0547">Nucleotide-binding</keyword>
<dbReference type="GO" id="GO:0046872">
    <property type="term" value="F:metal ion binding"/>
    <property type="evidence" value="ECO:0007669"/>
    <property type="project" value="InterPro"/>
</dbReference>
<accession>A0A5N7ARE0</accession>
<dbReference type="PROSITE" id="PS50975">
    <property type="entry name" value="ATP_GRASP"/>
    <property type="match status" value="1"/>
</dbReference>
<dbReference type="InterPro" id="IPR011761">
    <property type="entry name" value="ATP-grasp"/>
</dbReference>
<evidence type="ECO:0000256" key="3">
    <source>
        <dbReference type="ARBA" id="ARBA00022840"/>
    </source>
</evidence>
<dbReference type="EMBL" id="ML736437">
    <property type="protein sequence ID" value="KAE8371330.1"/>
    <property type="molecule type" value="Genomic_DNA"/>
</dbReference>